<dbReference type="Pfam" id="PF07561">
    <property type="entry name" value="DUF1540"/>
    <property type="match status" value="2"/>
</dbReference>
<evidence type="ECO:0000313" key="3">
    <source>
        <dbReference type="Proteomes" id="UP000266895"/>
    </source>
</evidence>
<name>A0A3S4SL95_9ACTO</name>
<feature type="domain" description="DUF1540" evidence="1">
    <location>
        <begin position="10"/>
        <end position="41"/>
    </location>
</feature>
<reference evidence="2 3" key="1">
    <citation type="submission" date="2018-12" db="EMBL/GenBank/DDBJ databases">
        <authorList>
            <consortium name="Pathogen Informatics"/>
        </authorList>
    </citation>
    <scope>NUCLEOTIDE SEQUENCE [LARGE SCALE GENOMIC DNA]</scope>
    <source>
        <strain evidence="2 3">NCTC11636</strain>
    </source>
</reference>
<dbReference type="OrthoDB" id="3213529at2"/>
<accession>A0A3S4SL95</accession>
<dbReference type="InterPro" id="IPR011437">
    <property type="entry name" value="DUF1540"/>
</dbReference>
<dbReference type="KEGG" id="ahw:NCTC11636_00149"/>
<protein>
    <submittedName>
        <fullName evidence="2">Domain of Uncharacterized Function (DUF1540)</fullName>
    </submittedName>
</protein>
<dbReference type="RefSeq" id="WP_126381193.1">
    <property type="nucleotide sequence ID" value="NZ_LR134350.1"/>
</dbReference>
<evidence type="ECO:0000259" key="1">
    <source>
        <dbReference type="Pfam" id="PF07561"/>
    </source>
</evidence>
<evidence type="ECO:0000313" key="2">
    <source>
        <dbReference type="EMBL" id="VEG25662.1"/>
    </source>
</evidence>
<dbReference type="AlphaFoldDB" id="A0A3S4SL95"/>
<keyword evidence="3" id="KW-1185">Reference proteome</keyword>
<dbReference type="Proteomes" id="UP000266895">
    <property type="component" value="Chromosome"/>
</dbReference>
<gene>
    <name evidence="2" type="ORF">NCTC11636_00149</name>
</gene>
<proteinExistence type="predicted"/>
<feature type="domain" description="DUF1540" evidence="1">
    <location>
        <begin position="60"/>
        <end position="83"/>
    </location>
</feature>
<organism evidence="2 3">
    <name type="scientific">Actinomyces howellii</name>
    <dbReference type="NCBI Taxonomy" id="52771"/>
    <lineage>
        <taxon>Bacteria</taxon>
        <taxon>Bacillati</taxon>
        <taxon>Actinomycetota</taxon>
        <taxon>Actinomycetes</taxon>
        <taxon>Actinomycetales</taxon>
        <taxon>Actinomycetaceae</taxon>
        <taxon>Actinomyces</taxon>
    </lineage>
</organism>
<dbReference type="EMBL" id="LR134350">
    <property type="protein sequence ID" value="VEG25662.1"/>
    <property type="molecule type" value="Genomic_DNA"/>
</dbReference>
<sequence length="93" mass="9422">MSTVAAITSCATTSCAYNHEGCTAYAITIGGQDSAPSCTTFISLDARGGLPVAEGHVGACQRLECVHNTDLMCSAEAVTIGGQTAGCLSYEAR</sequence>